<evidence type="ECO:0000313" key="1">
    <source>
        <dbReference type="EMBL" id="KAH7978612.1"/>
    </source>
</evidence>
<organism evidence="1 2">
    <name type="scientific">Dermacentor silvarum</name>
    <name type="common">Tick</name>
    <dbReference type="NCBI Taxonomy" id="543639"/>
    <lineage>
        <taxon>Eukaryota</taxon>
        <taxon>Metazoa</taxon>
        <taxon>Ecdysozoa</taxon>
        <taxon>Arthropoda</taxon>
        <taxon>Chelicerata</taxon>
        <taxon>Arachnida</taxon>
        <taxon>Acari</taxon>
        <taxon>Parasitiformes</taxon>
        <taxon>Ixodida</taxon>
        <taxon>Ixodoidea</taxon>
        <taxon>Ixodidae</taxon>
        <taxon>Rhipicephalinae</taxon>
        <taxon>Dermacentor</taxon>
    </lineage>
</organism>
<name>A0ACB8DVG9_DERSI</name>
<evidence type="ECO:0000313" key="2">
    <source>
        <dbReference type="Proteomes" id="UP000821865"/>
    </source>
</evidence>
<keyword evidence="2" id="KW-1185">Reference proteome</keyword>
<reference evidence="1" key="1">
    <citation type="submission" date="2020-05" db="EMBL/GenBank/DDBJ databases">
        <title>Large-scale comparative analyses of tick genomes elucidate their genetic diversity and vector capacities.</title>
        <authorList>
            <person name="Jia N."/>
            <person name="Wang J."/>
            <person name="Shi W."/>
            <person name="Du L."/>
            <person name="Sun Y."/>
            <person name="Zhan W."/>
            <person name="Jiang J."/>
            <person name="Wang Q."/>
            <person name="Zhang B."/>
            <person name="Ji P."/>
            <person name="Sakyi L.B."/>
            <person name="Cui X."/>
            <person name="Yuan T."/>
            <person name="Jiang B."/>
            <person name="Yang W."/>
            <person name="Lam T.T.-Y."/>
            <person name="Chang Q."/>
            <person name="Ding S."/>
            <person name="Wang X."/>
            <person name="Zhu J."/>
            <person name="Ruan X."/>
            <person name="Zhao L."/>
            <person name="Wei J."/>
            <person name="Que T."/>
            <person name="Du C."/>
            <person name="Cheng J."/>
            <person name="Dai P."/>
            <person name="Han X."/>
            <person name="Huang E."/>
            <person name="Gao Y."/>
            <person name="Liu J."/>
            <person name="Shao H."/>
            <person name="Ye R."/>
            <person name="Li L."/>
            <person name="Wei W."/>
            <person name="Wang X."/>
            <person name="Wang C."/>
            <person name="Yang T."/>
            <person name="Huo Q."/>
            <person name="Li W."/>
            <person name="Guo W."/>
            <person name="Chen H."/>
            <person name="Zhou L."/>
            <person name="Ni X."/>
            <person name="Tian J."/>
            <person name="Zhou Y."/>
            <person name="Sheng Y."/>
            <person name="Liu T."/>
            <person name="Pan Y."/>
            <person name="Xia L."/>
            <person name="Li J."/>
            <person name="Zhao F."/>
            <person name="Cao W."/>
        </authorList>
    </citation>
    <scope>NUCLEOTIDE SEQUENCE</scope>
    <source>
        <strain evidence="1">Dsil-2018</strain>
    </source>
</reference>
<gene>
    <name evidence="1" type="ORF">HPB49_006099</name>
</gene>
<dbReference type="Proteomes" id="UP000821865">
    <property type="component" value="Chromosome 1"/>
</dbReference>
<comment type="caution">
    <text evidence="1">The sequence shown here is derived from an EMBL/GenBank/DDBJ whole genome shotgun (WGS) entry which is preliminary data.</text>
</comment>
<sequence length="204" mass="23424">MQSKKKFAFCTMATYQYRQKPLTTCPYNPAHQVKLSRLPIHITKCKKAYREKQMKHCPFSAEHVVPAGELMQHICSCRMSKTVEDFLVEKDKPTGDVSLPPASKDVPTEENWEEETSVSTNLEDKILRPSVTPVFENVQAMAPAERRHYYASLYSQADEQLPGEMNPGVFPQVKTLEEEEVEMLPMPKTDSKVRAPAAKRHQWR</sequence>
<proteinExistence type="predicted"/>
<protein>
    <submittedName>
        <fullName evidence="1">Uncharacterized protein</fullName>
    </submittedName>
</protein>
<accession>A0ACB8DVG9</accession>
<dbReference type="EMBL" id="CM023470">
    <property type="protein sequence ID" value="KAH7978612.1"/>
    <property type="molecule type" value="Genomic_DNA"/>
</dbReference>